<gene>
    <name evidence="2" type="ORF">HPS36_02005</name>
</gene>
<dbReference type="EMBL" id="CP053941">
    <property type="protein sequence ID" value="QKG91676.1"/>
    <property type="molecule type" value="Genomic_DNA"/>
</dbReference>
<organism evidence="2 3">
    <name type="scientific">Halorubrum salinarum</name>
    <dbReference type="NCBI Taxonomy" id="2739057"/>
    <lineage>
        <taxon>Archaea</taxon>
        <taxon>Methanobacteriati</taxon>
        <taxon>Methanobacteriota</taxon>
        <taxon>Stenosarchaea group</taxon>
        <taxon>Halobacteria</taxon>
        <taxon>Halobacteriales</taxon>
        <taxon>Haloferacaceae</taxon>
        <taxon>Halorubrum</taxon>
    </lineage>
</organism>
<dbReference type="AlphaFoldDB" id="A0A7D4BZD7"/>
<protein>
    <recommendedName>
        <fullName evidence="4">TRASH domain-containing protein</fullName>
    </recommendedName>
</protein>
<dbReference type="RefSeq" id="WP_173228314.1">
    <property type="nucleotide sequence ID" value="NZ_CP053941.1"/>
</dbReference>
<evidence type="ECO:0000313" key="2">
    <source>
        <dbReference type="EMBL" id="QKG91676.1"/>
    </source>
</evidence>
<keyword evidence="1" id="KW-0812">Transmembrane</keyword>
<accession>A0A7D4BZD7</accession>
<evidence type="ECO:0000313" key="3">
    <source>
        <dbReference type="Proteomes" id="UP000505020"/>
    </source>
</evidence>
<reference evidence="2 3" key="1">
    <citation type="submission" date="2020-05" db="EMBL/GenBank/DDBJ databases">
        <title>Halorubrum RHB-C sp.nov., an extremely halophilic archaeon isolated from solar salt farm.</title>
        <authorList>
            <person name="Ho H."/>
            <person name="Danganan R.E."/>
            <person name="Dedeles G.R."/>
            <person name="Kim S.-G."/>
        </authorList>
    </citation>
    <scope>NUCLEOTIDE SEQUENCE [LARGE SCALE GENOMIC DNA]</scope>
    <source>
        <strain evidence="2 3">RHB-C</strain>
    </source>
</reference>
<dbReference type="GeneID" id="55593737"/>
<dbReference type="Proteomes" id="UP000505020">
    <property type="component" value="Chromosome"/>
</dbReference>
<feature type="transmembrane region" description="Helical" evidence="1">
    <location>
        <begin position="6"/>
        <end position="24"/>
    </location>
</feature>
<sequence length="100" mass="11084">MSSSAFAFFPVIVVGLFFGLIFLMTPFSNVLNVVTVPLGYEFSSCPYCPEFTIEKITYHECAKCGEEHGRGVSGAAAYRDGQKYRFCSNDCLGEWDGPEE</sequence>
<name>A0A7D4BZD7_9EURY</name>
<evidence type="ECO:0008006" key="4">
    <source>
        <dbReference type="Google" id="ProtNLM"/>
    </source>
</evidence>
<keyword evidence="1" id="KW-0472">Membrane</keyword>
<keyword evidence="1" id="KW-1133">Transmembrane helix</keyword>
<dbReference type="KEGG" id="hsai:HPS36_02005"/>
<keyword evidence="3" id="KW-1185">Reference proteome</keyword>
<proteinExistence type="predicted"/>
<evidence type="ECO:0000256" key="1">
    <source>
        <dbReference type="SAM" id="Phobius"/>
    </source>
</evidence>